<evidence type="ECO:0000256" key="5">
    <source>
        <dbReference type="ARBA" id="ARBA00022605"/>
    </source>
</evidence>
<evidence type="ECO:0000256" key="11">
    <source>
        <dbReference type="ARBA" id="ARBA00047872"/>
    </source>
</evidence>
<name>A0A1L6TDZ0_PISSA</name>
<evidence type="ECO:0000256" key="8">
    <source>
        <dbReference type="ARBA" id="ARBA00022777"/>
    </source>
</evidence>
<keyword evidence="5 13" id="KW-0028">Amino-acid biosynthesis</keyword>
<keyword evidence="10" id="KW-0457">Lysine biosynthesis</keyword>
<dbReference type="GO" id="GO:0005829">
    <property type="term" value="C:cytosol"/>
    <property type="evidence" value="ECO:0007669"/>
    <property type="project" value="TreeGrafter"/>
</dbReference>
<evidence type="ECO:0000256" key="12">
    <source>
        <dbReference type="RuleBase" id="RU003448"/>
    </source>
</evidence>
<dbReference type="CDD" id="cd04246">
    <property type="entry name" value="AAK_AK-DapG-like"/>
    <property type="match status" value="1"/>
</dbReference>
<evidence type="ECO:0000256" key="13">
    <source>
        <dbReference type="RuleBase" id="RU004249"/>
    </source>
</evidence>
<dbReference type="InterPro" id="IPR018042">
    <property type="entry name" value="Aspartate_kinase_CS"/>
</dbReference>
<dbReference type="GO" id="GO:0009089">
    <property type="term" value="P:lysine biosynthetic process via diaminopimelate"/>
    <property type="evidence" value="ECO:0007669"/>
    <property type="project" value="UniProtKB-UniPathway"/>
</dbReference>
<comment type="pathway">
    <text evidence="2 13">Amino-acid biosynthesis; L-methionine biosynthesis via de novo pathway; L-homoserine from L-aspartate: step 1/3.</text>
</comment>
<accession>A0A1L6TDZ0</accession>
<dbReference type="PIRSF" id="PIRSF000726">
    <property type="entry name" value="Asp_kin"/>
    <property type="match status" value="1"/>
</dbReference>
<dbReference type="NCBIfam" id="TIGR00657">
    <property type="entry name" value="asp_kinases"/>
    <property type="match status" value="1"/>
</dbReference>
<dbReference type="Gene3D" id="3.40.1160.10">
    <property type="entry name" value="Acetylglutamate kinase-like"/>
    <property type="match status" value="1"/>
</dbReference>
<comment type="pathway">
    <text evidence="1 13">Amino-acid biosynthesis; L-lysine biosynthesis via DAP pathway; (S)-tetrahydrodipicolinate from L-aspartate: step 1/4.</text>
</comment>
<dbReference type="GO" id="GO:0009090">
    <property type="term" value="P:homoserine biosynthetic process"/>
    <property type="evidence" value="ECO:0007669"/>
    <property type="project" value="TreeGrafter"/>
</dbReference>
<dbReference type="InterPro" id="IPR005260">
    <property type="entry name" value="Asp_kin_monofn"/>
</dbReference>
<evidence type="ECO:0000256" key="4">
    <source>
        <dbReference type="ARBA" id="ARBA00010122"/>
    </source>
</evidence>
<evidence type="ECO:0000256" key="9">
    <source>
        <dbReference type="ARBA" id="ARBA00022840"/>
    </source>
</evidence>
<comment type="catalytic activity">
    <reaction evidence="11 12">
        <text>L-aspartate + ATP = 4-phospho-L-aspartate + ADP</text>
        <dbReference type="Rhea" id="RHEA:23776"/>
        <dbReference type="ChEBI" id="CHEBI:29991"/>
        <dbReference type="ChEBI" id="CHEBI:30616"/>
        <dbReference type="ChEBI" id="CHEBI:57535"/>
        <dbReference type="ChEBI" id="CHEBI:456216"/>
        <dbReference type="EC" id="2.7.2.4"/>
    </reaction>
</comment>
<evidence type="ECO:0000259" key="15">
    <source>
        <dbReference type="Pfam" id="PF22468"/>
    </source>
</evidence>
<dbReference type="Pfam" id="PF22468">
    <property type="entry name" value="ACT_9"/>
    <property type="match status" value="1"/>
</dbReference>
<evidence type="ECO:0000256" key="10">
    <source>
        <dbReference type="ARBA" id="ARBA00023154"/>
    </source>
</evidence>
<comment type="pathway">
    <text evidence="3 13">Amino-acid biosynthesis; L-threonine biosynthesis; L-threonine from L-aspartate: step 1/5.</text>
</comment>
<reference evidence="16 17" key="1">
    <citation type="journal article" date="2014" name="Genome Announc.">
        <title>Comparative Genome Analysis of Two Isolates of the Fish Pathogen Piscirickettsia salmonis from Different Hosts Reveals Major Differences in Virulence-Associated Secretion Systems.</title>
        <authorList>
            <person name="Bohle H."/>
            <person name="Henriquez P."/>
            <person name="Grothusen H."/>
            <person name="Navas E."/>
            <person name="Sandoval A."/>
            <person name="Bustamante F."/>
            <person name="Bustos P."/>
            <person name="Mancilla M."/>
        </authorList>
    </citation>
    <scope>NUCLEOTIDE SEQUENCE [LARGE SCALE GENOMIC DNA]</scope>
    <source>
        <strain evidence="17">B1-32597</strain>
    </source>
</reference>
<proteinExistence type="inferred from homology"/>
<dbReference type="GO" id="GO:0009088">
    <property type="term" value="P:threonine biosynthetic process"/>
    <property type="evidence" value="ECO:0007669"/>
    <property type="project" value="UniProtKB-UniPathway"/>
</dbReference>
<keyword evidence="6 12" id="KW-0808">Transferase</keyword>
<dbReference type="InterPro" id="IPR001048">
    <property type="entry name" value="Asp/Glu/Uridylate_kinase"/>
</dbReference>
<dbReference type="PROSITE" id="PS00324">
    <property type="entry name" value="ASPARTOKINASE"/>
    <property type="match status" value="1"/>
</dbReference>
<dbReference type="NCBIfam" id="NF005155">
    <property type="entry name" value="PRK06635.1-4"/>
    <property type="match status" value="1"/>
</dbReference>
<dbReference type="Proteomes" id="UP000029558">
    <property type="component" value="Chromosome"/>
</dbReference>
<dbReference type="AlphaFoldDB" id="A0A1L6TDZ0"/>
<dbReference type="InterPro" id="IPR054352">
    <property type="entry name" value="ACT_Aspartokinase"/>
</dbReference>
<dbReference type="EC" id="2.7.2.4" evidence="12"/>
<dbReference type="GO" id="GO:0004072">
    <property type="term" value="F:aspartate kinase activity"/>
    <property type="evidence" value="ECO:0007669"/>
    <property type="project" value="UniProtKB-EC"/>
</dbReference>
<evidence type="ECO:0000256" key="3">
    <source>
        <dbReference type="ARBA" id="ARBA00005139"/>
    </source>
</evidence>
<evidence type="ECO:0000256" key="1">
    <source>
        <dbReference type="ARBA" id="ARBA00004766"/>
    </source>
</evidence>
<keyword evidence="8 12" id="KW-0418">Kinase</keyword>
<dbReference type="NCBIfam" id="NF005154">
    <property type="entry name" value="PRK06635.1-2"/>
    <property type="match status" value="1"/>
</dbReference>
<feature type="domain" description="Aspartate/glutamate/uridylate kinase" evidence="14">
    <location>
        <begin position="10"/>
        <end position="238"/>
    </location>
</feature>
<dbReference type="InterPro" id="IPR045865">
    <property type="entry name" value="ACT-like_dom_sf"/>
</dbReference>
<keyword evidence="9" id="KW-0067">ATP-binding</keyword>
<evidence type="ECO:0000313" key="16">
    <source>
        <dbReference type="EMBL" id="ALB23667.1"/>
    </source>
</evidence>
<evidence type="ECO:0000259" key="14">
    <source>
        <dbReference type="Pfam" id="PF00696"/>
    </source>
</evidence>
<protein>
    <recommendedName>
        <fullName evidence="12">Aspartokinase</fullName>
        <ecNumber evidence="12">2.7.2.4</ecNumber>
    </recommendedName>
</protein>
<gene>
    <name evidence="16" type="ORF">KU39_2491</name>
</gene>
<dbReference type="OrthoDB" id="9799110at2"/>
<dbReference type="SUPFAM" id="SSF53633">
    <property type="entry name" value="Carbamate kinase-like"/>
    <property type="match status" value="1"/>
</dbReference>
<dbReference type="InterPro" id="IPR001341">
    <property type="entry name" value="Asp_kinase"/>
</dbReference>
<evidence type="ECO:0000256" key="2">
    <source>
        <dbReference type="ARBA" id="ARBA00004986"/>
    </source>
</evidence>
<evidence type="ECO:0000256" key="6">
    <source>
        <dbReference type="ARBA" id="ARBA00022679"/>
    </source>
</evidence>
<dbReference type="SUPFAM" id="SSF55021">
    <property type="entry name" value="ACT-like"/>
    <property type="match status" value="1"/>
</dbReference>
<comment type="similarity">
    <text evidence="4 12">Belongs to the aspartokinase family.</text>
</comment>
<dbReference type="InterPro" id="IPR036393">
    <property type="entry name" value="AceGlu_kinase-like_sf"/>
</dbReference>
<organism evidence="16 17">
    <name type="scientific">Piscirickettsia salmonis</name>
    <dbReference type="NCBI Taxonomy" id="1238"/>
    <lineage>
        <taxon>Bacteria</taxon>
        <taxon>Pseudomonadati</taxon>
        <taxon>Pseudomonadota</taxon>
        <taxon>Gammaproteobacteria</taxon>
        <taxon>Thiotrichales</taxon>
        <taxon>Piscirickettsiaceae</taxon>
        <taxon>Piscirickettsia</taxon>
    </lineage>
</organism>
<dbReference type="GO" id="GO:0005524">
    <property type="term" value="F:ATP binding"/>
    <property type="evidence" value="ECO:0007669"/>
    <property type="project" value="UniProtKB-KW"/>
</dbReference>
<feature type="domain" description="Aspartokinase ACT" evidence="15">
    <location>
        <begin position="360"/>
        <end position="417"/>
    </location>
</feature>
<dbReference type="Gene3D" id="3.30.2130.10">
    <property type="entry name" value="VC0802-like"/>
    <property type="match status" value="1"/>
</dbReference>
<sequence length="433" mass="47199">MYQQLSKHSVIVQKYGGTSVESIEKIHKIAKRIAEQYQSGMRRLVVVVSAMGKETNRLVSLTESLNQPIDSASYDLVVSAGEQVSAGLMAAALKQECIPAQPFLAHQLAICTDRLHGAAQINSIDINKIHACWQQGEIPVVAGFQGVNDLGELTTLGRGGSDTTAATLAAFLNADLCEINTDVEGVYSADPNRVKGAQLLKVLDYEVAREMAVLGSRVLHPRCVEISAQYNIPIVVRDTFSKDHRDYTLVHSGVESRCKNNAQVTSLSVDKKVARVLLTAITSKQMAEVFDCLAQAAVNVDVIVHERVEEEDKVQVGFSVSTVDQLKTLAILEKIKLSIHGEQHSKKLFDFTIEHELAKVSVIGSGLLAQSQVTAQLLQILEYANIDVYMMSSSEIKISCMVLKKEATLACQLLHDHLIQRQAPEAVIAATAS</sequence>
<dbReference type="Pfam" id="PF00696">
    <property type="entry name" value="AA_kinase"/>
    <property type="match status" value="1"/>
</dbReference>
<dbReference type="RefSeq" id="WP_027243119.1">
    <property type="nucleotide sequence ID" value="NZ_CP012508.1"/>
</dbReference>
<dbReference type="EMBL" id="CP012508">
    <property type="protein sequence ID" value="ALB23667.1"/>
    <property type="molecule type" value="Genomic_DNA"/>
</dbReference>
<evidence type="ECO:0000313" key="17">
    <source>
        <dbReference type="Proteomes" id="UP000029558"/>
    </source>
</evidence>
<dbReference type="PANTHER" id="PTHR21499">
    <property type="entry name" value="ASPARTATE KINASE"/>
    <property type="match status" value="1"/>
</dbReference>
<evidence type="ECO:0000256" key="7">
    <source>
        <dbReference type="ARBA" id="ARBA00022741"/>
    </source>
</evidence>
<keyword evidence="7" id="KW-0547">Nucleotide-binding</keyword>
<dbReference type="PANTHER" id="PTHR21499:SF3">
    <property type="entry name" value="ASPARTOKINASE"/>
    <property type="match status" value="1"/>
</dbReference>